<dbReference type="PROSITE" id="PS50172">
    <property type="entry name" value="BRCT"/>
    <property type="match status" value="1"/>
</dbReference>
<dbReference type="EC" id="6.5.1.2" evidence="12"/>
<evidence type="ECO:0000256" key="10">
    <source>
        <dbReference type="ARBA" id="ARBA00023211"/>
    </source>
</evidence>
<keyword evidence="5 12" id="KW-0227">DNA damage</keyword>
<keyword evidence="9 12" id="KW-0234">DNA repair</keyword>
<comment type="cofactor">
    <cofactor evidence="12">
        <name>Mg(2+)</name>
        <dbReference type="ChEBI" id="CHEBI:18420"/>
    </cofactor>
    <cofactor evidence="12">
        <name>Mn(2+)</name>
        <dbReference type="ChEBI" id="CHEBI:29035"/>
    </cofactor>
</comment>
<dbReference type="SMART" id="SM00292">
    <property type="entry name" value="BRCT"/>
    <property type="match status" value="1"/>
</dbReference>
<dbReference type="SUPFAM" id="SSF56091">
    <property type="entry name" value="DNA ligase/mRNA capping enzyme, catalytic domain"/>
    <property type="match status" value="1"/>
</dbReference>
<gene>
    <name evidence="12" type="primary">ligA</name>
    <name evidence="14" type="ORF">J2S72_000411</name>
</gene>
<protein>
    <recommendedName>
        <fullName evidence="12">DNA ligase</fullName>
        <ecNumber evidence="12">6.5.1.2</ecNumber>
    </recommendedName>
    <alternativeName>
        <fullName evidence="12">Polydeoxyribonucleotide synthase [NAD(+)]</fullName>
    </alternativeName>
</protein>
<evidence type="ECO:0000256" key="2">
    <source>
        <dbReference type="ARBA" id="ARBA00022598"/>
    </source>
</evidence>
<feature type="binding site" evidence="12">
    <location>
        <position position="413"/>
    </location>
    <ligand>
        <name>Zn(2+)</name>
        <dbReference type="ChEBI" id="CHEBI:29105"/>
    </ligand>
</feature>
<feature type="binding site" evidence="12">
    <location>
        <position position="112"/>
    </location>
    <ligand>
        <name>NAD(+)</name>
        <dbReference type="ChEBI" id="CHEBI:57540"/>
    </ligand>
</feature>
<evidence type="ECO:0000256" key="4">
    <source>
        <dbReference type="ARBA" id="ARBA00022723"/>
    </source>
</evidence>
<dbReference type="CDD" id="cd00114">
    <property type="entry name" value="LIGANc"/>
    <property type="match status" value="1"/>
</dbReference>
<dbReference type="Proteomes" id="UP001236559">
    <property type="component" value="Unassembled WGS sequence"/>
</dbReference>
<dbReference type="InterPro" id="IPR004150">
    <property type="entry name" value="NAD_DNA_ligase_OB"/>
</dbReference>
<feature type="binding site" evidence="12">
    <location>
        <position position="281"/>
    </location>
    <ligand>
        <name>NAD(+)</name>
        <dbReference type="ChEBI" id="CHEBI:57540"/>
    </ligand>
</feature>
<proteinExistence type="inferred from homology"/>
<keyword evidence="15" id="KW-1185">Reference proteome</keyword>
<dbReference type="SMART" id="SM00532">
    <property type="entry name" value="LIGANc"/>
    <property type="match status" value="1"/>
</dbReference>
<dbReference type="Gene3D" id="3.30.470.30">
    <property type="entry name" value="DNA ligase/mRNA capping enzyme"/>
    <property type="match status" value="1"/>
</dbReference>
<evidence type="ECO:0000256" key="9">
    <source>
        <dbReference type="ARBA" id="ARBA00023204"/>
    </source>
</evidence>
<dbReference type="Gene3D" id="1.10.150.20">
    <property type="entry name" value="5' to 3' exonuclease, C-terminal subdomain"/>
    <property type="match status" value="2"/>
</dbReference>
<keyword evidence="10 12" id="KW-0464">Manganese</keyword>
<dbReference type="InterPro" id="IPR001357">
    <property type="entry name" value="BRCT_dom"/>
</dbReference>
<evidence type="ECO:0000256" key="11">
    <source>
        <dbReference type="ARBA" id="ARBA00034005"/>
    </source>
</evidence>
<feature type="binding site" evidence="12">
    <location>
        <position position="169"/>
    </location>
    <ligand>
        <name>NAD(+)</name>
        <dbReference type="ChEBI" id="CHEBI:57540"/>
    </ligand>
</feature>
<keyword evidence="4 12" id="KW-0479">Metal-binding</keyword>
<dbReference type="Pfam" id="PF12826">
    <property type="entry name" value="HHH_2"/>
    <property type="match status" value="1"/>
</dbReference>
<dbReference type="SUPFAM" id="SSF47781">
    <property type="entry name" value="RuvA domain 2-like"/>
    <property type="match status" value="1"/>
</dbReference>
<feature type="binding site" evidence="12">
    <location>
        <position position="305"/>
    </location>
    <ligand>
        <name>NAD(+)</name>
        <dbReference type="ChEBI" id="CHEBI:57540"/>
    </ligand>
</feature>
<dbReference type="InterPro" id="IPR003583">
    <property type="entry name" value="Hlx-hairpin-Hlx_DNA-bd_motif"/>
</dbReference>
<evidence type="ECO:0000313" key="15">
    <source>
        <dbReference type="Proteomes" id="UP001236559"/>
    </source>
</evidence>
<feature type="active site" description="N6-AMP-lysine intermediate" evidence="12">
    <location>
        <position position="114"/>
    </location>
</feature>
<dbReference type="EMBL" id="JAUSTN010000002">
    <property type="protein sequence ID" value="MDQ0274403.1"/>
    <property type="molecule type" value="Genomic_DNA"/>
</dbReference>
<dbReference type="HAMAP" id="MF_01588">
    <property type="entry name" value="DNA_ligase_A"/>
    <property type="match status" value="1"/>
</dbReference>
<comment type="caution">
    <text evidence="14">The sequence shown here is derived from an EMBL/GenBank/DDBJ whole genome shotgun (WGS) entry which is preliminary data.</text>
</comment>
<evidence type="ECO:0000259" key="13">
    <source>
        <dbReference type="PROSITE" id="PS50172"/>
    </source>
</evidence>
<dbReference type="NCBIfam" id="TIGR00575">
    <property type="entry name" value="dnlj"/>
    <property type="match status" value="1"/>
</dbReference>
<dbReference type="SUPFAM" id="SSF52113">
    <property type="entry name" value="BRCT domain"/>
    <property type="match status" value="1"/>
</dbReference>
<evidence type="ECO:0000256" key="12">
    <source>
        <dbReference type="HAMAP-Rule" id="MF_01588"/>
    </source>
</evidence>
<organism evidence="14 15">
    <name type="scientific">Peptoniphilus koenoeneniae</name>
    <dbReference type="NCBI Taxonomy" id="507751"/>
    <lineage>
        <taxon>Bacteria</taxon>
        <taxon>Bacillati</taxon>
        <taxon>Bacillota</taxon>
        <taxon>Tissierellia</taxon>
        <taxon>Tissierellales</taxon>
        <taxon>Peptoniphilaceae</taxon>
        <taxon>Peptoniphilus</taxon>
    </lineage>
</organism>
<feature type="binding site" evidence="12">
    <location>
        <position position="135"/>
    </location>
    <ligand>
        <name>NAD(+)</name>
        <dbReference type="ChEBI" id="CHEBI:57540"/>
    </ligand>
</feature>
<comment type="catalytic activity">
    <reaction evidence="11 12">
        <text>NAD(+) + (deoxyribonucleotide)n-3'-hydroxyl + 5'-phospho-(deoxyribonucleotide)m = (deoxyribonucleotide)n+m + AMP + beta-nicotinamide D-nucleotide.</text>
        <dbReference type="EC" id="6.5.1.2"/>
    </reaction>
</comment>
<dbReference type="PIRSF" id="PIRSF001604">
    <property type="entry name" value="LigA"/>
    <property type="match status" value="1"/>
</dbReference>
<dbReference type="InterPro" id="IPR036420">
    <property type="entry name" value="BRCT_dom_sf"/>
</dbReference>
<dbReference type="InterPro" id="IPR010994">
    <property type="entry name" value="RuvA_2-like"/>
</dbReference>
<dbReference type="Gene3D" id="2.40.50.140">
    <property type="entry name" value="Nucleic acid-binding proteins"/>
    <property type="match status" value="1"/>
</dbReference>
<feature type="binding site" evidence="12">
    <location>
        <position position="397"/>
    </location>
    <ligand>
        <name>Zn(2+)</name>
        <dbReference type="ChEBI" id="CHEBI:29105"/>
    </ligand>
</feature>
<dbReference type="CDD" id="cd17748">
    <property type="entry name" value="BRCT_DNA_ligase_like"/>
    <property type="match status" value="1"/>
</dbReference>
<dbReference type="InterPro" id="IPR001679">
    <property type="entry name" value="DNA_ligase"/>
</dbReference>
<dbReference type="RefSeq" id="WP_307494899.1">
    <property type="nucleotide sequence ID" value="NZ_JAUSTN010000002.1"/>
</dbReference>
<evidence type="ECO:0000313" key="14">
    <source>
        <dbReference type="EMBL" id="MDQ0274403.1"/>
    </source>
</evidence>
<sequence length="652" mass="74141">MKDRLRELVDRLNELGYHYYTLDEPLVSDKEYDILYDELVKLEKERGIVLEDSPTKRVGGQVLKGFVKHTHISPLYSMDKAQSFEALKNWEIRNKRLLESLNINEKLDYVIELKFDGLTINLTYDGGFLVNAATRGNGLVGEEILPQIKTIKSIPLKIDYKGKMEVQGEGLMPYDAFYRYNKENEEPLKNVRNAAAGALRNLDSKVTESRHLTAYFYNIGYIEGKTFESDIEMKKFLKDNRFKVNSIYYHVFSIDEAIEKINHIGKIRDDLDVQIDGVTIKINDMKIRQALGYTNKFPRWSIAYKFEAEEITTKLLDVVWNVGRSAKVTPSAILEPVDIGGATITRATLNNYDDILRKKVELGSRVLIRRSNDVIPEILGVVPSDEKTIPIEKPTHCPSCGAELYQDGVHIFCPNTLSCIPQLVSRIVHFASRDGMNIEGLSDKTALKLLSDLNIKEVPMLYKLELKDLMKLEGFGKKKSQNLLDEIEKSKDVELENFIYALGIHNVGIKTARDLAKNFESFENLSKAKEEDLKDIGDIGPITAHEIVEFFKDKKIKEALDELIEYGVKSHYTKIQTENNYFKDKIIVLTGALSRPRKEIENELLGLGAKVTGSVSKKTDLVIIGESPGSKADKAQSLGIEIIDEDEYNKRR</sequence>
<evidence type="ECO:0000256" key="1">
    <source>
        <dbReference type="ARBA" id="ARBA00004067"/>
    </source>
</evidence>
<evidence type="ECO:0000256" key="5">
    <source>
        <dbReference type="ARBA" id="ARBA00022763"/>
    </source>
</evidence>
<name>A0ABU0AT59_9FIRM</name>
<dbReference type="Pfam" id="PF00533">
    <property type="entry name" value="BRCT"/>
    <property type="match status" value="1"/>
</dbReference>
<feature type="binding site" evidence="12">
    <location>
        <begin position="77"/>
        <end position="78"/>
    </location>
    <ligand>
        <name>NAD(+)</name>
        <dbReference type="ChEBI" id="CHEBI:57540"/>
    </ligand>
</feature>
<dbReference type="InterPro" id="IPR013839">
    <property type="entry name" value="DNAligase_adenylation"/>
</dbReference>
<keyword evidence="7 12" id="KW-0460">Magnesium</keyword>
<evidence type="ECO:0000256" key="7">
    <source>
        <dbReference type="ARBA" id="ARBA00022842"/>
    </source>
</evidence>
<dbReference type="Pfam" id="PF01653">
    <property type="entry name" value="DNA_ligase_aden"/>
    <property type="match status" value="1"/>
</dbReference>
<dbReference type="Pfam" id="PF03120">
    <property type="entry name" value="OB_DNA_ligase"/>
    <property type="match status" value="1"/>
</dbReference>
<dbReference type="GO" id="GO:0003911">
    <property type="term" value="F:DNA ligase (NAD+) activity"/>
    <property type="evidence" value="ECO:0007669"/>
    <property type="project" value="UniProtKB-EC"/>
</dbReference>
<feature type="domain" description="BRCT" evidence="13">
    <location>
        <begin position="577"/>
        <end position="646"/>
    </location>
</feature>
<dbReference type="InterPro" id="IPR041663">
    <property type="entry name" value="DisA/LigA_HHH"/>
</dbReference>
<dbReference type="SUPFAM" id="SSF50249">
    <property type="entry name" value="Nucleic acid-binding proteins"/>
    <property type="match status" value="1"/>
</dbReference>
<feature type="binding site" evidence="12">
    <location>
        <position position="400"/>
    </location>
    <ligand>
        <name>Zn(2+)</name>
        <dbReference type="ChEBI" id="CHEBI:29105"/>
    </ligand>
</feature>
<feature type="binding site" evidence="12">
    <location>
        <begin position="29"/>
        <end position="33"/>
    </location>
    <ligand>
        <name>NAD(+)</name>
        <dbReference type="ChEBI" id="CHEBI:57540"/>
    </ligand>
</feature>
<dbReference type="Pfam" id="PF14520">
    <property type="entry name" value="HHH_5"/>
    <property type="match status" value="1"/>
</dbReference>
<dbReference type="NCBIfam" id="NF005932">
    <property type="entry name" value="PRK07956.1"/>
    <property type="match status" value="1"/>
</dbReference>
<evidence type="ECO:0000256" key="8">
    <source>
        <dbReference type="ARBA" id="ARBA00023027"/>
    </source>
</evidence>
<keyword evidence="3 12" id="KW-0235">DNA replication</keyword>
<dbReference type="InterPro" id="IPR012340">
    <property type="entry name" value="NA-bd_OB-fold"/>
</dbReference>
<dbReference type="SMART" id="SM00278">
    <property type="entry name" value="HhH1"/>
    <property type="match status" value="4"/>
</dbReference>
<reference evidence="14 15" key="1">
    <citation type="submission" date="2023-07" db="EMBL/GenBank/DDBJ databases">
        <title>Genomic Encyclopedia of Type Strains, Phase IV (KMG-IV): sequencing the most valuable type-strain genomes for metagenomic binning, comparative biology and taxonomic classification.</title>
        <authorList>
            <person name="Goeker M."/>
        </authorList>
    </citation>
    <scope>NUCLEOTIDE SEQUENCE [LARGE SCALE GENOMIC DNA]</scope>
    <source>
        <strain evidence="14 15">DSM 22616</strain>
    </source>
</reference>
<accession>A0ABU0AT59</accession>
<dbReference type="Gene3D" id="3.40.50.10190">
    <property type="entry name" value="BRCT domain"/>
    <property type="match status" value="1"/>
</dbReference>
<dbReference type="InterPro" id="IPR013840">
    <property type="entry name" value="DNAligase_N"/>
</dbReference>
<keyword evidence="2 12" id="KW-0436">Ligase</keyword>
<evidence type="ECO:0000256" key="6">
    <source>
        <dbReference type="ARBA" id="ARBA00022833"/>
    </source>
</evidence>
<comment type="similarity">
    <text evidence="12">Belongs to the NAD-dependent DNA ligase family. LigA subfamily.</text>
</comment>
<keyword evidence="6 12" id="KW-0862">Zinc</keyword>
<keyword evidence="8 12" id="KW-0520">NAD</keyword>
<feature type="binding site" evidence="12">
    <location>
        <position position="419"/>
    </location>
    <ligand>
        <name>Zn(2+)</name>
        <dbReference type="ChEBI" id="CHEBI:29105"/>
    </ligand>
</feature>
<evidence type="ECO:0000256" key="3">
    <source>
        <dbReference type="ARBA" id="ARBA00022705"/>
    </source>
</evidence>
<dbReference type="Gene3D" id="1.10.287.610">
    <property type="entry name" value="Helix hairpin bin"/>
    <property type="match status" value="1"/>
</dbReference>
<comment type="function">
    <text evidence="1 12">DNA ligase that catalyzes the formation of phosphodiester linkages between 5'-phosphoryl and 3'-hydroxyl groups in double-stranded DNA using NAD as a coenzyme and as the energy source for the reaction. It is essential for DNA replication and repair of damaged DNA.</text>
</comment>